<dbReference type="InterPro" id="IPR000524">
    <property type="entry name" value="Tscrpt_reg_HTH_GntR"/>
</dbReference>
<accession>A0ABT0GTS0</accession>
<reference evidence="5" key="1">
    <citation type="submission" date="2022-04" db="EMBL/GenBank/DDBJ databases">
        <title>Roseibium sp. CAU 1639 isolated from mud.</title>
        <authorList>
            <person name="Kim W."/>
        </authorList>
    </citation>
    <scope>NUCLEOTIDE SEQUENCE</scope>
    <source>
        <strain evidence="5">CAU 1639</strain>
    </source>
</reference>
<dbReference type="InterPro" id="IPR036388">
    <property type="entry name" value="WH-like_DNA-bd_sf"/>
</dbReference>
<dbReference type="Pfam" id="PF00392">
    <property type="entry name" value="GntR"/>
    <property type="match status" value="1"/>
</dbReference>
<evidence type="ECO:0000256" key="3">
    <source>
        <dbReference type="ARBA" id="ARBA00023163"/>
    </source>
</evidence>
<dbReference type="PANTHER" id="PTHR43537">
    <property type="entry name" value="TRANSCRIPTIONAL REGULATOR, GNTR FAMILY"/>
    <property type="match status" value="1"/>
</dbReference>
<dbReference type="InterPro" id="IPR011711">
    <property type="entry name" value="GntR_C"/>
</dbReference>
<dbReference type="EMBL" id="JALNMJ010000006">
    <property type="protein sequence ID" value="MCK7612686.1"/>
    <property type="molecule type" value="Genomic_DNA"/>
</dbReference>
<comment type="caution">
    <text evidence="5">The sequence shown here is derived from an EMBL/GenBank/DDBJ whole genome shotgun (WGS) entry which is preliminary data.</text>
</comment>
<dbReference type="InterPro" id="IPR036390">
    <property type="entry name" value="WH_DNA-bd_sf"/>
</dbReference>
<dbReference type="PANTHER" id="PTHR43537:SF20">
    <property type="entry name" value="HTH-TYPE TRANSCRIPTIONAL REPRESSOR GLAR"/>
    <property type="match status" value="1"/>
</dbReference>
<gene>
    <name evidence="5" type="ORF">M0H32_10980</name>
</gene>
<dbReference type="Gene3D" id="1.20.120.530">
    <property type="entry name" value="GntR ligand-binding domain-like"/>
    <property type="match status" value="1"/>
</dbReference>
<evidence type="ECO:0000259" key="4">
    <source>
        <dbReference type="PROSITE" id="PS50949"/>
    </source>
</evidence>
<dbReference type="SMART" id="SM00895">
    <property type="entry name" value="FCD"/>
    <property type="match status" value="1"/>
</dbReference>
<dbReference type="SMART" id="SM00345">
    <property type="entry name" value="HTH_GNTR"/>
    <property type="match status" value="1"/>
</dbReference>
<dbReference type="RefSeq" id="WP_248153817.1">
    <property type="nucleotide sequence ID" value="NZ_JALNMJ010000006.1"/>
</dbReference>
<dbReference type="SUPFAM" id="SSF46785">
    <property type="entry name" value="Winged helix' DNA-binding domain"/>
    <property type="match status" value="1"/>
</dbReference>
<evidence type="ECO:0000313" key="5">
    <source>
        <dbReference type="EMBL" id="MCK7612686.1"/>
    </source>
</evidence>
<dbReference type="Gene3D" id="1.10.10.10">
    <property type="entry name" value="Winged helix-like DNA-binding domain superfamily/Winged helix DNA-binding domain"/>
    <property type="match status" value="1"/>
</dbReference>
<dbReference type="SUPFAM" id="SSF48008">
    <property type="entry name" value="GntR ligand-binding domain-like"/>
    <property type="match status" value="1"/>
</dbReference>
<dbReference type="Proteomes" id="UP001431221">
    <property type="component" value="Unassembled WGS sequence"/>
</dbReference>
<keyword evidence="1" id="KW-0805">Transcription regulation</keyword>
<keyword evidence="6" id="KW-1185">Reference proteome</keyword>
<dbReference type="PROSITE" id="PS50949">
    <property type="entry name" value="HTH_GNTR"/>
    <property type="match status" value="1"/>
</dbReference>
<name>A0ABT0GTS0_9HYPH</name>
<proteinExistence type="predicted"/>
<sequence>MIEAAESDTVGDSAYRNIRNDIVFGQLKPSERLRLEPLRKRYNVSVTTLREILNRLTSDGFVVAEGQKGFEVAPVSDEDLREIAELRILLESHALKRSFEMGDLDWEAGVVAAYHKLHVLEKKMLAGETSLRENWKNADWQFHRALISGCGSRALLETHGAVFDKYLRYQMLTLTFRGEEAAKEHKLLHDAALAHDAETAGKVLETHILGGVEHSIANREKKQA</sequence>
<keyword evidence="3" id="KW-0804">Transcription</keyword>
<dbReference type="InterPro" id="IPR008920">
    <property type="entry name" value="TF_FadR/GntR_C"/>
</dbReference>
<organism evidence="5 6">
    <name type="scientific">Roseibium sediminicola</name>
    <dbReference type="NCBI Taxonomy" id="2933272"/>
    <lineage>
        <taxon>Bacteria</taxon>
        <taxon>Pseudomonadati</taxon>
        <taxon>Pseudomonadota</taxon>
        <taxon>Alphaproteobacteria</taxon>
        <taxon>Hyphomicrobiales</taxon>
        <taxon>Stappiaceae</taxon>
        <taxon>Roseibium</taxon>
    </lineage>
</organism>
<keyword evidence="2" id="KW-0238">DNA-binding</keyword>
<feature type="domain" description="HTH gntR-type" evidence="4">
    <location>
        <begin position="8"/>
        <end position="75"/>
    </location>
</feature>
<evidence type="ECO:0000256" key="2">
    <source>
        <dbReference type="ARBA" id="ARBA00023125"/>
    </source>
</evidence>
<dbReference type="Pfam" id="PF07729">
    <property type="entry name" value="FCD"/>
    <property type="match status" value="1"/>
</dbReference>
<evidence type="ECO:0000256" key="1">
    <source>
        <dbReference type="ARBA" id="ARBA00023015"/>
    </source>
</evidence>
<evidence type="ECO:0000313" key="6">
    <source>
        <dbReference type="Proteomes" id="UP001431221"/>
    </source>
</evidence>
<protein>
    <submittedName>
        <fullName evidence="5">FCD domain-containing protein</fullName>
    </submittedName>
</protein>